<proteinExistence type="predicted"/>
<comment type="caution">
    <text evidence="2">The sequence shown here is derived from an EMBL/GenBank/DDBJ whole genome shotgun (WGS) entry which is preliminary data.</text>
</comment>
<dbReference type="OrthoDB" id="419971at2759"/>
<evidence type="ECO:0000313" key="2">
    <source>
        <dbReference type="EMBL" id="OLP95585.1"/>
    </source>
</evidence>
<feature type="region of interest" description="Disordered" evidence="1">
    <location>
        <begin position="255"/>
        <end position="436"/>
    </location>
</feature>
<organism evidence="2 3">
    <name type="scientific">Symbiodinium microadriaticum</name>
    <name type="common">Dinoflagellate</name>
    <name type="synonym">Zooxanthella microadriatica</name>
    <dbReference type="NCBI Taxonomy" id="2951"/>
    <lineage>
        <taxon>Eukaryota</taxon>
        <taxon>Sar</taxon>
        <taxon>Alveolata</taxon>
        <taxon>Dinophyceae</taxon>
        <taxon>Suessiales</taxon>
        <taxon>Symbiodiniaceae</taxon>
        <taxon>Symbiodinium</taxon>
    </lineage>
</organism>
<reference evidence="2 3" key="1">
    <citation type="submission" date="2016-02" db="EMBL/GenBank/DDBJ databases">
        <title>Genome analysis of coral dinoflagellate symbionts highlights evolutionary adaptations to a symbiotic lifestyle.</title>
        <authorList>
            <person name="Aranda M."/>
            <person name="Li Y."/>
            <person name="Liew Y.J."/>
            <person name="Baumgarten S."/>
            <person name="Simakov O."/>
            <person name="Wilson M."/>
            <person name="Piel J."/>
            <person name="Ashoor H."/>
            <person name="Bougouffa S."/>
            <person name="Bajic V.B."/>
            <person name="Ryu T."/>
            <person name="Ravasi T."/>
            <person name="Bayer T."/>
            <person name="Micklem G."/>
            <person name="Kim H."/>
            <person name="Bhak J."/>
            <person name="Lajeunesse T.C."/>
            <person name="Voolstra C.R."/>
        </authorList>
    </citation>
    <scope>NUCLEOTIDE SEQUENCE [LARGE SCALE GENOMIC DNA]</scope>
    <source>
        <strain evidence="2 3">CCMP2467</strain>
    </source>
</reference>
<evidence type="ECO:0000313" key="3">
    <source>
        <dbReference type="Proteomes" id="UP000186817"/>
    </source>
</evidence>
<evidence type="ECO:0000256" key="1">
    <source>
        <dbReference type="SAM" id="MobiDB-lite"/>
    </source>
</evidence>
<feature type="region of interest" description="Disordered" evidence="1">
    <location>
        <begin position="1266"/>
        <end position="1340"/>
    </location>
</feature>
<protein>
    <submittedName>
        <fullName evidence="2">Uncharacterized protein</fullName>
    </submittedName>
</protein>
<keyword evidence="3" id="KW-1185">Reference proteome</keyword>
<feature type="region of interest" description="Disordered" evidence="1">
    <location>
        <begin position="1817"/>
        <end position="1875"/>
    </location>
</feature>
<feature type="region of interest" description="Disordered" evidence="1">
    <location>
        <begin position="1"/>
        <end position="77"/>
    </location>
</feature>
<feature type="compositionally biased region" description="Basic and acidic residues" evidence="1">
    <location>
        <begin position="1"/>
        <end position="11"/>
    </location>
</feature>
<dbReference type="EMBL" id="LSRX01000498">
    <property type="protein sequence ID" value="OLP95585.1"/>
    <property type="molecule type" value="Genomic_DNA"/>
</dbReference>
<sequence length="2041" mass="221070">MGGRKGAERPWKQSSGSDYYAGHQPGRSWQYWPGTWSSPKSKQTIPQRYDQMQLQTAQPPPGRTEEPRSIIPSALGGEVTTAARDQGEQLRRQVQRALTISKRCETKIRKLAEAKETRQLQWKAWKEQLKSSLLKQQQQFDKDQAAIDSEMATLRTQGEEAAQSMQQLVLHGPAAMDTEAPLESIPNNGAWEELVGGPVSEAPTSDFMRQAYALAQLVAQNQGRQMGQSSGQRGLGMMPPDLMERMVGCPPPLANPPAGMTEAGRMDGTPGIPAHQAAPQAGTAAPPYSAADTGQVRAGPFSRSPMAGGMSLEARNLGPEPSGPADSGPPGLAPHAPALPDHLAGKHMPDVASAGPPLQPVPLPGGELPNTSPLAEMLRTKRQEGRRVMEPFGGGKSVSEQDAKVEEAGRPPGEAASQSFSIIDDDREDKDSVRDIPASPGLGSGLFAGWVVQLEVQSLSLHAFMAGGNSERRITSFLDFPFLRGVMPFFRSLAAIYFIDHRLVTRVPPPLPGSAPNYADASILGITIYAPFFVPTFFGLRMPNNMCLEDVLAAVRAVGHMPSRDLDVIVPISRQRFDCSLGLLAFPSSLLQTLPAMCPVILDLTRVGGHYHADSIPCNLKRQEFTEHIATLIWYLEDEIEIWVDASELPASHGTLAYAPGSVFTVVLRGIGPMRTYTVSDVLSPQANWGPFEHSPSPRTSMGSAIVDTREAAYLSVSMLSPLWPDTDVRRALKLAPTDGILPTEFHVRLDVHGKHCHTVFAGPADQSPWLLDFRPLGFQMRVTYSQLEPDLKTIIAALGDVDLGHQSIRVHKVPTKAKTSVYLPCLVIRPDLGETSDRQDAACVPTDLLPEQTRFVASWDEDFPEVGERQDFLPQVSLKGPSEATPNLQLAVDNVVAAGDAALLPAPFHRIGDIPPEHPQHQAAVIDGEDESEVVLDVVFLLFSQDMTPEHIRLSLTMPCSLDDVLLALADACDPGRYVLFPEHTPARPQPSQWWIAIIAQPAWALHEPTILLNPSSVDGRCFVASAPHFFSRGQILRLAGLIDDGTFEVFPFLAHEPMTADDVIRLVPCGTVTVNRAGGRRVVQGHLIENMLLGQTMWDANPDLPSPPLGERSLLIHGQGSGVIHPRSSTGPPTSDEVAALCGARSDTIRLTSASLAAQDVLSQGYICQHLFGVSFMEDNLLAAGEAHEYVAFVDCRALLQGWSMETSTDGRLSHAEMTNWMDTFAPPNWQPQIEGAPIEDGFLVVPHGAVLTASYVPVSSPECQCGSDVEHDAAEDEEDDSDSSGPASSSPGRESPPTAEQQAHPTGPSAGSRVPSSRTTSRSRSRGSRGRTPANFAVHPTCPPAAGVFLLRAMYAPVATACAVPRACSDGSFSSLGGFRTPEPSFRDSRVAIVLFCLMGSALLCWILFRSRYCASHLFASLRDHKISAEPTTCTDTDQARLDALRSVTRRLGGQWPVPLRPLDPDEFPLDPDEDEESEGLMLGQAVSVQVSCVVLKFDFMPEVINVSLSVPCTNAEALSLTQHARDPYIRTAFPLLTAVTPQPLPGHIVCIGVPAWDLGCCICIDARAIDRRLFVAYAPAYALRRDLLFLADIPGVIELDVWIAGDEVPLAEDVFAHLRPGTLVSFLPREARPVDVPPLGQLLLSLRWWDDTGDFPTPHIDRAYCLVIGSQARLYVADYSVPTRFRQEIAAIAGVSCAGMRLSPAHPRPLNVSLQGVPCRTVVAVGEISLTPQSGSSEQVLVDCRQLAEGWKAIVALNGRLDVAGLMHDLEDLRPRGWRFRTVPAAGDDGYLSVIPGQVIVLSLAMAPQHLTNNASGSSSSPPARENAPTEPEVQGTGDEEVSDSNPADGSEPTPDPEDGDNEPADEGTPGLTTLQFAVFTPEYTPEFLSIPAHLPEPIPRILIMIARARDPARHQLFPRLLPVRVQPALPFACVIALPDWDFEGVPVLIACDLPRFRVFADILPAFLVREAALRIAELDETTNAEVFLSDIPWAFQGMSRLYLAAGDLIRICSNDHPVVPPIEFIGYCLIDGRSVS</sequence>
<feature type="compositionally biased region" description="Basic and acidic residues" evidence="1">
    <location>
        <begin position="399"/>
        <end position="409"/>
    </location>
</feature>
<feature type="compositionally biased region" description="Low complexity" evidence="1">
    <location>
        <begin position="1286"/>
        <end position="1300"/>
    </location>
</feature>
<feature type="compositionally biased region" description="Acidic residues" evidence="1">
    <location>
        <begin position="1276"/>
        <end position="1285"/>
    </location>
</feature>
<feature type="compositionally biased region" description="Basic and acidic residues" evidence="1">
    <location>
        <begin position="378"/>
        <end position="389"/>
    </location>
</feature>
<feature type="compositionally biased region" description="Low complexity" evidence="1">
    <location>
        <begin position="328"/>
        <end position="342"/>
    </location>
</feature>
<feature type="compositionally biased region" description="Polar residues" evidence="1">
    <location>
        <begin position="35"/>
        <end position="57"/>
    </location>
</feature>
<feature type="compositionally biased region" description="Low complexity" evidence="1">
    <location>
        <begin position="273"/>
        <end position="287"/>
    </location>
</feature>
<accession>A0A1Q9DK74</accession>
<dbReference type="Proteomes" id="UP000186817">
    <property type="component" value="Unassembled WGS sequence"/>
</dbReference>
<feature type="compositionally biased region" description="Low complexity" evidence="1">
    <location>
        <begin position="1314"/>
        <end position="1323"/>
    </location>
</feature>
<name>A0A1Q9DK74_SYMMI</name>
<gene>
    <name evidence="2" type="ORF">AK812_SmicGene22278</name>
</gene>
<feature type="compositionally biased region" description="Acidic residues" evidence="1">
    <location>
        <begin position="1859"/>
        <end position="1870"/>
    </location>
</feature>